<name>A0ABR1NDV0_9PEZI</name>
<protein>
    <submittedName>
        <fullName evidence="1">Uncharacterized protein</fullName>
    </submittedName>
</protein>
<proteinExistence type="predicted"/>
<organism evidence="1 2">
    <name type="scientific">Phyllosticta paracitricarpa</name>
    <dbReference type="NCBI Taxonomy" id="2016321"/>
    <lineage>
        <taxon>Eukaryota</taxon>
        <taxon>Fungi</taxon>
        <taxon>Dikarya</taxon>
        <taxon>Ascomycota</taxon>
        <taxon>Pezizomycotina</taxon>
        <taxon>Dothideomycetes</taxon>
        <taxon>Dothideomycetes incertae sedis</taxon>
        <taxon>Botryosphaeriales</taxon>
        <taxon>Phyllostictaceae</taxon>
        <taxon>Phyllosticta</taxon>
    </lineage>
</organism>
<keyword evidence="2" id="KW-1185">Reference proteome</keyword>
<comment type="caution">
    <text evidence="1">The sequence shown here is derived from an EMBL/GenBank/DDBJ whole genome shotgun (WGS) entry which is preliminary data.</text>
</comment>
<evidence type="ECO:0000313" key="2">
    <source>
        <dbReference type="Proteomes" id="UP001367316"/>
    </source>
</evidence>
<dbReference type="Proteomes" id="UP001367316">
    <property type="component" value="Unassembled WGS sequence"/>
</dbReference>
<evidence type="ECO:0000313" key="1">
    <source>
        <dbReference type="EMBL" id="KAK7613336.1"/>
    </source>
</evidence>
<gene>
    <name evidence="1" type="ORF">JOL62DRAFT_567933</name>
</gene>
<dbReference type="EMBL" id="JBBPBF010000007">
    <property type="protein sequence ID" value="KAK7613336.1"/>
    <property type="molecule type" value="Genomic_DNA"/>
</dbReference>
<reference evidence="1 2" key="1">
    <citation type="submission" date="2024-04" db="EMBL/GenBank/DDBJ databases">
        <title>Phyllosticta paracitricarpa is synonymous to the EU quarantine fungus P. citricarpa based on phylogenomic analyses.</title>
        <authorList>
            <consortium name="Lawrence Berkeley National Laboratory"/>
            <person name="Van ingen-buijs V.A."/>
            <person name="Van westerhoven A.C."/>
            <person name="Haridas S."/>
            <person name="Skiadas P."/>
            <person name="Martin F."/>
            <person name="Groenewald J.Z."/>
            <person name="Crous P.W."/>
            <person name="Seidl M.F."/>
        </authorList>
    </citation>
    <scope>NUCLEOTIDE SEQUENCE [LARGE SCALE GENOMIC DNA]</scope>
    <source>
        <strain evidence="1 2">CBS 141358</strain>
    </source>
</reference>
<accession>A0ABR1NDV0</accession>
<sequence>MQSPTAGLQMLQPGRAPDDPARRAGFVATLAFSFGWWLSAQVHAVRQSKACIARLDPRAAKAEEERVSRASTPKLCMRHLRTHRQPSSSSGRVSLAQRCASARAAAARIASEVHHGHQNSLWLRACVDTLRSAAGHVMSSPSGRQVSSQVVGAVGLHIRLAVFSQSLCPKAQFTHIHTEKPTHRPLLQRQL</sequence>